<keyword evidence="4" id="KW-0472">Membrane</keyword>
<feature type="chain" id="PRO_5043937738" evidence="5">
    <location>
        <begin position="26"/>
        <end position="193"/>
    </location>
</feature>
<evidence type="ECO:0000256" key="2">
    <source>
        <dbReference type="ARBA" id="ARBA00022448"/>
    </source>
</evidence>
<dbReference type="AlphaFoldDB" id="A0AAX6DNF9"/>
<comment type="subcellular location">
    <subcellularLocation>
        <location evidence="1">Membrane</location>
    </subcellularLocation>
</comment>
<dbReference type="EMBL" id="JANAVB010043216">
    <property type="protein sequence ID" value="KAJ6793235.1"/>
    <property type="molecule type" value="Genomic_DNA"/>
</dbReference>
<protein>
    <submittedName>
        <fullName evidence="7">Cytochrome b561 and DOMON domain-containing protein-like</fullName>
    </submittedName>
</protein>
<name>A0AAX6DNF9_IRIPA</name>
<evidence type="ECO:0000259" key="6">
    <source>
        <dbReference type="PROSITE" id="PS50836"/>
    </source>
</evidence>
<sequence length="193" mass="20024">MALPPLTLLLSLFFTLSFLVSSSSSQTCSSYTFSSNQSFSSCADLPHLDASLHWTRSQSSAICIAFRAPQASGGWVAWGVNPAGKPAMVGTQALVAHRGPDGAMAAYPTVLTSYSPSMRPGNLSFPVYDVSAEYVGGDMIIFATLGLLGAGGGVANAEFSHVWQKGSSVVNGVPAVHSTSGENVLSMGSVEFH</sequence>
<dbReference type="GO" id="GO:0016020">
    <property type="term" value="C:membrane"/>
    <property type="evidence" value="ECO:0007669"/>
    <property type="project" value="UniProtKB-SubCell"/>
</dbReference>
<proteinExistence type="predicted"/>
<dbReference type="Proteomes" id="UP001140949">
    <property type="component" value="Unassembled WGS sequence"/>
</dbReference>
<organism evidence="7 8">
    <name type="scientific">Iris pallida</name>
    <name type="common">Sweet iris</name>
    <dbReference type="NCBI Taxonomy" id="29817"/>
    <lineage>
        <taxon>Eukaryota</taxon>
        <taxon>Viridiplantae</taxon>
        <taxon>Streptophyta</taxon>
        <taxon>Embryophyta</taxon>
        <taxon>Tracheophyta</taxon>
        <taxon>Spermatophyta</taxon>
        <taxon>Magnoliopsida</taxon>
        <taxon>Liliopsida</taxon>
        <taxon>Asparagales</taxon>
        <taxon>Iridaceae</taxon>
        <taxon>Iridoideae</taxon>
        <taxon>Irideae</taxon>
        <taxon>Iris</taxon>
    </lineage>
</organism>
<feature type="signal peptide" evidence="5">
    <location>
        <begin position="1"/>
        <end position="25"/>
    </location>
</feature>
<dbReference type="Pfam" id="PF04526">
    <property type="entry name" value="DUF568"/>
    <property type="match status" value="1"/>
</dbReference>
<dbReference type="PANTHER" id="PTHR23130:SF159">
    <property type="entry name" value="OS08G0335600 PROTEIN"/>
    <property type="match status" value="1"/>
</dbReference>
<keyword evidence="3 5" id="KW-0732">Signal</keyword>
<evidence type="ECO:0000313" key="8">
    <source>
        <dbReference type="Proteomes" id="UP001140949"/>
    </source>
</evidence>
<reference evidence="7" key="2">
    <citation type="submission" date="2023-04" db="EMBL/GenBank/DDBJ databases">
        <authorList>
            <person name="Bruccoleri R.E."/>
            <person name="Oakeley E.J."/>
            <person name="Faust A.-M."/>
            <person name="Dessus-Babus S."/>
            <person name="Altorfer M."/>
            <person name="Burckhardt D."/>
            <person name="Oertli M."/>
            <person name="Naumann U."/>
            <person name="Petersen F."/>
            <person name="Wong J."/>
        </authorList>
    </citation>
    <scope>NUCLEOTIDE SEQUENCE</scope>
    <source>
        <strain evidence="7">GSM-AAB239-AS_SAM_17_03QT</strain>
        <tissue evidence="7">Leaf</tissue>
    </source>
</reference>
<evidence type="ECO:0000256" key="4">
    <source>
        <dbReference type="ARBA" id="ARBA00023136"/>
    </source>
</evidence>
<evidence type="ECO:0000256" key="1">
    <source>
        <dbReference type="ARBA" id="ARBA00004370"/>
    </source>
</evidence>
<dbReference type="CDD" id="cd09629">
    <property type="entry name" value="DOMON_CIL1_like"/>
    <property type="match status" value="1"/>
</dbReference>
<accession>A0AAX6DNF9</accession>
<dbReference type="PROSITE" id="PS50836">
    <property type="entry name" value="DOMON"/>
    <property type="match status" value="1"/>
</dbReference>
<keyword evidence="8" id="KW-1185">Reference proteome</keyword>
<dbReference type="PANTHER" id="PTHR23130">
    <property type="entry name" value="CYTOCHROME B561 AND DOMON DOMAIN-CONTAINING PROTEIN"/>
    <property type="match status" value="1"/>
</dbReference>
<feature type="domain" description="DOMON" evidence="6">
    <location>
        <begin position="48"/>
        <end position="166"/>
    </location>
</feature>
<keyword evidence="2" id="KW-0813">Transport</keyword>
<comment type="caution">
    <text evidence="7">The sequence shown here is derived from an EMBL/GenBank/DDBJ whole genome shotgun (WGS) entry which is preliminary data.</text>
</comment>
<evidence type="ECO:0000313" key="7">
    <source>
        <dbReference type="EMBL" id="KAJ6793235.1"/>
    </source>
</evidence>
<evidence type="ECO:0000256" key="3">
    <source>
        <dbReference type="ARBA" id="ARBA00022729"/>
    </source>
</evidence>
<gene>
    <name evidence="7" type="ORF">M6B38_111705</name>
</gene>
<dbReference type="InterPro" id="IPR005018">
    <property type="entry name" value="DOMON_domain"/>
</dbReference>
<evidence type="ECO:0000256" key="5">
    <source>
        <dbReference type="SAM" id="SignalP"/>
    </source>
</evidence>
<dbReference type="InterPro" id="IPR045265">
    <property type="entry name" value="AIR12_DOMON"/>
</dbReference>
<reference evidence="7" key="1">
    <citation type="journal article" date="2023" name="GigaByte">
        <title>Genome assembly of the bearded iris, Iris pallida Lam.</title>
        <authorList>
            <person name="Bruccoleri R.E."/>
            <person name="Oakeley E.J."/>
            <person name="Faust A.M.E."/>
            <person name="Altorfer M."/>
            <person name="Dessus-Babus S."/>
            <person name="Burckhardt D."/>
            <person name="Oertli M."/>
            <person name="Naumann U."/>
            <person name="Petersen F."/>
            <person name="Wong J."/>
        </authorList>
    </citation>
    <scope>NUCLEOTIDE SEQUENCE</scope>
    <source>
        <strain evidence="7">GSM-AAB239-AS_SAM_17_03QT</strain>
    </source>
</reference>